<accession>A0A0M9GGQ6</accession>
<dbReference type="OrthoDB" id="6592844at2"/>
<dbReference type="STRING" id="50340.PF66_02658"/>
<protein>
    <recommendedName>
        <fullName evidence="3">Phage tail protein</fullName>
    </recommendedName>
</protein>
<sequence>MTTLADQLRLLLPPVSYDGTAPRLSATIEAEANALTLTDDQAEATYAAIFADSGMGVADWERVLALPDPCLIGAQQTTRQRIQAVVSKLSGRGGQSKAFFITLAKSLGYDVTITTFRPARAGVARAGDALYGGDWNFAWRVNAPAVTVSQAVAGLAAAGDPLAAWGNKSLECRLSQMKPAESILLFGYGDN</sequence>
<evidence type="ECO:0000313" key="1">
    <source>
        <dbReference type="EMBL" id="KPA90597.1"/>
    </source>
</evidence>
<dbReference type="Proteomes" id="UP000037931">
    <property type="component" value="Unassembled WGS sequence"/>
</dbReference>
<organism evidence="1 2">
    <name type="scientific">Pseudomonas asplenii</name>
    <dbReference type="NCBI Taxonomy" id="53407"/>
    <lineage>
        <taxon>Bacteria</taxon>
        <taxon>Pseudomonadati</taxon>
        <taxon>Pseudomonadota</taxon>
        <taxon>Gammaproteobacteria</taxon>
        <taxon>Pseudomonadales</taxon>
        <taxon>Pseudomonadaceae</taxon>
        <taxon>Pseudomonas</taxon>
    </lineage>
</organism>
<evidence type="ECO:0008006" key="3">
    <source>
        <dbReference type="Google" id="ProtNLM"/>
    </source>
</evidence>
<dbReference type="RefSeq" id="WP_054062908.1">
    <property type="nucleotide sequence ID" value="NZ_JSYZ01000009.1"/>
</dbReference>
<reference evidence="1 2" key="1">
    <citation type="journal article" date="2015" name="PLoS ONE">
        <title>Rice-Infecting Pseudomonas Genomes Are Highly Accessorized and Harbor Multiple Putative Virulence Mechanisms to Cause Sheath Brown Rot.</title>
        <authorList>
            <person name="Quibod I.L."/>
            <person name="Grande G."/>
            <person name="Oreiro E.G."/>
            <person name="Borja F.N."/>
            <person name="Dossa G.S."/>
            <person name="Mauleon R."/>
            <person name="Cruz C.V."/>
            <person name="Oliva R."/>
        </authorList>
    </citation>
    <scope>NUCLEOTIDE SEQUENCE [LARGE SCALE GENOMIC DNA]</scope>
    <source>
        <strain evidence="1 2">IRRI 6609</strain>
    </source>
</reference>
<name>A0A0M9GGQ6_9PSED</name>
<dbReference type="PATRIC" id="fig|50340.43.peg.6046"/>
<gene>
    <name evidence="1" type="ORF">PF66_02658</name>
</gene>
<comment type="caution">
    <text evidence="1">The sequence shown here is derived from an EMBL/GenBank/DDBJ whole genome shotgun (WGS) entry which is preliminary data.</text>
</comment>
<evidence type="ECO:0000313" key="2">
    <source>
        <dbReference type="Proteomes" id="UP000037931"/>
    </source>
</evidence>
<dbReference type="Pfam" id="PF10076">
    <property type="entry name" value="Phage_Mu_Gp48"/>
    <property type="match status" value="1"/>
</dbReference>
<dbReference type="InterPro" id="IPR018755">
    <property type="entry name" value="Phage_Mu_Gp48"/>
</dbReference>
<dbReference type="AlphaFoldDB" id="A0A0M9GGQ6"/>
<proteinExistence type="predicted"/>
<keyword evidence="2" id="KW-1185">Reference proteome</keyword>
<dbReference type="EMBL" id="JSYZ01000009">
    <property type="protein sequence ID" value="KPA90597.1"/>
    <property type="molecule type" value="Genomic_DNA"/>
</dbReference>